<reference evidence="1 2" key="2">
    <citation type="submission" date="2023-06" db="EMBL/GenBank/DDBJ databases">
        <authorList>
            <person name="Zeman M."/>
            <person name="Kubasova T."/>
            <person name="Jahodarova E."/>
            <person name="Nykrynova M."/>
            <person name="Rychlik I."/>
        </authorList>
    </citation>
    <scope>NUCLEOTIDE SEQUENCE [LARGE SCALE GENOMIC DNA]</scope>
    <source>
        <strain evidence="1 2">161_Gplus</strain>
    </source>
</reference>
<reference evidence="2" key="1">
    <citation type="submission" date="2023-06" db="EMBL/GenBank/DDBJ databases">
        <title>Identification and characterization of horizontal gene transfer across gut microbiota members of farm animals based on homology search.</title>
        <authorList>
            <person name="Zeman M."/>
            <person name="Kubasova T."/>
            <person name="Jahodarova E."/>
            <person name="Nykrynova M."/>
            <person name="Rychlik I."/>
        </authorList>
    </citation>
    <scope>NUCLEOTIDE SEQUENCE [LARGE SCALE GENOMIC DNA]</scope>
    <source>
        <strain evidence="2">161_Gplus</strain>
    </source>
</reference>
<sequence>MSETRLIKLILNSENLESFTIPMSKVAELQINDVVPNISVNKTGEIQRSQTCRRFTLRVSQDFLHRVATEAFYENGECLMLDE</sequence>
<protein>
    <submittedName>
        <fullName evidence="1">Uncharacterized protein</fullName>
    </submittedName>
</protein>
<proteinExistence type="predicted"/>
<organism evidence="1 2">
    <name type="scientific">Limosilactobacillus pontis</name>
    <dbReference type="NCBI Taxonomy" id="35787"/>
    <lineage>
        <taxon>Bacteria</taxon>
        <taxon>Bacillati</taxon>
        <taxon>Bacillota</taxon>
        <taxon>Bacilli</taxon>
        <taxon>Lactobacillales</taxon>
        <taxon>Lactobacillaceae</taxon>
        <taxon>Limosilactobacillus</taxon>
    </lineage>
</organism>
<dbReference type="EMBL" id="JAUDDW010000012">
    <property type="protein sequence ID" value="MDM8266390.1"/>
    <property type="molecule type" value="Genomic_DNA"/>
</dbReference>
<dbReference type="Proteomes" id="UP001529343">
    <property type="component" value="Unassembled WGS sequence"/>
</dbReference>
<gene>
    <name evidence="1" type="ORF">QUW44_04310</name>
</gene>
<dbReference type="RefSeq" id="WP_283593752.1">
    <property type="nucleotide sequence ID" value="NZ_JAUDDW010000012.1"/>
</dbReference>
<name>A0ABT7UZ86_9LACO</name>
<keyword evidence="2" id="KW-1185">Reference proteome</keyword>
<accession>A0ABT7UZ86</accession>
<evidence type="ECO:0000313" key="2">
    <source>
        <dbReference type="Proteomes" id="UP001529343"/>
    </source>
</evidence>
<comment type="caution">
    <text evidence="1">The sequence shown here is derived from an EMBL/GenBank/DDBJ whole genome shotgun (WGS) entry which is preliminary data.</text>
</comment>
<evidence type="ECO:0000313" key="1">
    <source>
        <dbReference type="EMBL" id="MDM8266390.1"/>
    </source>
</evidence>